<dbReference type="GeneID" id="106741639"/>
<evidence type="ECO:0000313" key="7">
    <source>
        <dbReference type="RefSeq" id="XP_014469333.1"/>
    </source>
</evidence>
<organism evidence="6 7">
    <name type="scientific">Dinoponera quadriceps</name>
    <name type="common">South American ant</name>
    <dbReference type="NCBI Taxonomy" id="609295"/>
    <lineage>
        <taxon>Eukaryota</taxon>
        <taxon>Metazoa</taxon>
        <taxon>Ecdysozoa</taxon>
        <taxon>Arthropoda</taxon>
        <taxon>Hexapoda</taxon>
        <taxon>Insecta</taxon>
        <taxon>Pterygota</taxon>
        <taxon>Neoptera</taxon>
        <taxon>Endopterygota</taxon>
        <taxon>Hymenoptera</taxon>
        <taxon>Apocrita</taxon>
        <taxon>Aculeata</taxon>
        <taxon>Formicoidea</taxon>
        <taxon>Formicidae</taxon>
        <taxon>Ponerinae</taxon>
        <taxon>Ponerini</taxon>
        <taxon>Dinoponera</taxon>
    </lineage>
</organism>
<dbReference type="CTD" id="45845"/>
<dbReference type="PROSITE" id="PS00259">
    <property type="entry name" value="GASTRIN"/>
    <property type="match status" value="1"/>
</dbReference>
<sequence length="102" mass="11637">MNLTLTLACTIAVMSLFCGRCKAAPGGLITSVRRNLENHPHVHGYAVEGLMRDLVEDLIGEDEEDLRLSKRQHLGDYDHMRFGKRTNDDDEYGRSRFSRNTE</sequence>
<feature type="chain" id="PRO_5028198807" evidence="5">
    <location>
        <begin position="24"/>
        <end position="102"/>
    </location>
</feature>
<dbReference type="KEGG" id="dqu:106741639"/>
<evidence type="ECO:0000313" key="6">
    <source>
        <dbReference type="Proteomes" id="UP000515204"/>
    </source>
</evidence>
<feature type="region of interest" description="Disordered" evidence="4">
    <location>
        <begin position="79"/>
        <end position="102"/>
    </location>
</feature>
<accession>A0A6P3WT75</accession>
<dbReference type="AlphaFoldDB" id="A0A6P3WT75"/>
<reference evidence="7" key="1">
    <citation type="submission" date="2025-08" db="UniProtKB">
        <authorList>
            <consortium name="RefSeq"/>
        </authorList>
    </citation>
    <scope>IDENTIFICATION</scope>
</reference>
<keyword evidence="5" id="KW-0732">Signal</keyword>
<evidence type="ECO:0000256" key="5">
    <source>
        <dbReference type="SAM" id="SignalP"/>
    </source>
</evidence>
<comment type="subcellular location">
    <subcellularLocation>
        <location evidence="1">Secreted</location>
    </subcellularLocation>
</comment>
<evidence type="ECO:0000256" key="1">
    <source>
        <dbReference type="ARBA" id="ARBA00004613"/>
    </source>
</evidence>
<gene>
    <name evidence="7" type="primary">LOC106741639</name>
</gene>
<dbReference type="OrthoDB" id="6360815at2759"/>
<name>A0A6P3WT75_DINQU</name>
<evidence type="ECO:0000256" key="3">
    <source>
        <dbReference type="ARBA" id="ARBA00022525"/>
    </source>
</evidence>
<evidence type="ECO:0000256" key="2">
    <source>
        <dbReference type="ARBA" id="ARBA00006273"/>
    </source>
</evidence>
<keyword evidence="6" id="KW-1185">Reference proteome</keyword>
<evidence type="ECO:0000256" key="4">
    <source>
        <dbReference type="SAM" id="MobiDB-lite"/>
    </source>
</evidence>
<dbReference type="Proteomes" id="UP000515204">
    <property type="component" value="Unplaced"/>
</dbReference>
<dbReference type="GO" id="GO:0005576">
    <property type="term" value="C:extracellular region"/>
    <property type="evidence" value="ECO:0007669"/>
    <property type="project" value="UniProtKB-SubCell"/>
</dbReference>
<dbReference type="RefSeq" id="XP_014469333.1">
    <property type="nucleotide sequence ID" value="XM_014613847.1"/>
</dbReference>
<proteinExistence type="inferred from homology"/>
<protein>
    <submittedName>
        <fullName evidence="7">Uncharacterized protein LOC106741639</fullName>
    </submittedName>
</protein>
<dbReference type="InterPro" id="IPR013152">
    <property type="entry name" value="Gastrin/cholecystokinin_CS"/>
</dbReference>
<keyword evidence="3" id="KW-0964">Secreted</keyword>
<comment type="similarity">
    <text evidence="2">Belongs to the gastrin/cholecystokinin family.</text>
</comment>
<feature type="signal peptide" evidence="5">
    <location>
        <begin position="1"/>
        <end position="23"/>
    </location>
</feature>